<evidence type="ECO:0000256" key="2">
    <source>
        <dbReference type="SAM" id="Phobius"/>
    </source>
</evidence>
<gene>
    <name evidence="3" type="ORF">Cni_G02144</name>
</gene>
<dbReference type="Proteomes" id="UP001327560">
    <property type="component" value="Chromosome 1"/>
</dbReference>
<keyword evidence="2" id="KW-0812">Transmembrane</keyword>
<evidence type="ECO:0000313" key="3">
    <source>
        <dbReference type="EMBL" id="WOK93447.1"/>
    </source>
</evidence>
<feature type="region of interest" description="Disordered" evidence="1">
    <location>
        <begin position="156"/>
        <end position="176"/>
    </location>
</feature>
<proteinExistence type="predicted"/>
<reference evidence="3 4" key="1">
    <citation type="submission" date="2023-10" db="EMBL/GenBank/DDBJ databases">
        <title>Chromosome-scale genome assembly provides insights into flower coloration mechanisms of Canna indica.</title>
        <authorList>
            <person name="Li C."/>
        </authorList>
    </citation>
    <scope>NUCLEOTIDE SEQUENCE [LARGE SCALE GENOMIC DNA]</scope>
    <source>
        <tissue evidence="3">Flower</tissue>
    </source>
</reference>
<feature type="transmembrane region" description="Helical" evidence="2">
    <location>
        <begin position="6"/>
        <end position="25"/>
    </location>
</feature>
<sequence length="176" mass="19604">MFLGTLIIWMVFLAVVIIDIAKLLLKLANAVYNLQESHPCAEPPSTSSFPFDSAPAPSLPVLLRDLPPNLLASSSSPRQACFNSTKIHHCVHDPTRTREFEHNRIEYLEPQLEHNRVLAGTTAAKLYNDDEPLLLMSKVNPSGVLRFNSIPEVADEEENENAKNDLANQRMNCKGS</sequence>
<keyword evidence="4" id="KW-1185">Reference proteome</keyword>
<dbReference type="AlphaFoldDB" id="A0AAQ3JPJ6"/>
<name>A0AAQ3JPJ6_9LILI</name>
<keyword evidence="2" id="KW-0472">Membrane</keyword>
<evidence type="ECO:0000256" key="1">
    <source>
        <dbReference type="SAM" id="MobiDB-lite"/>
    </source>
</evidence>
<protein>
    <submittedName>
        <fullName evidence="3">Uncharacterized protein</fullName>
    </submittedName>
</protein>
<evidence type="ECO:0000313" key="4">
    <source>
        <dbReference type="Proteomes" id="UP001327560"/>
    </source>
</evidence>
<keyword evidence="2" id="KW-1133">Transmembrane helix</keyword>
<organism evidence="3 4">
    <name type="scientific">Canna indica</name>
    <name type="common">Indian-shot</name>
    <dbReference type="NCBI Taxonomy" id="4628"/>
    <lineage>
        <taxon>Eukaryota</taxon>
        <taxon>Viridiplantae</taxon>
        <taxon>Streptophyta</taxon>
        <taxon>Embryophyta</taxon>
        <taxon>Tracheophyta</taxon>
        <taxon>Spermatophyta</taxon>
        <taxon>Magnoliopsida</taxon>
        <taxon>Liliopsida</taxon>
        <taxon>Zingiberales</taxon>
        <taxon>Cannaceae</taxon>
        <taxon>Canna</taxon>
    </lineage>
</organism>
<accession>A0AAQ3JPJ6</accession>
<dbReference type="EMBL" id="CP136890">
    <property type="protein sequence ID" value="WOK93447.1"/>
    <property type="molecule type" value="Genomic_DNA"/>
</dbReference>